<dbReference type="EMBL" id="RFFI01000136">
    <property type="protein sequence ID" value="RMI04715.1"/>
    <property type="molecule type" value="Genomic_DNA"/>
</dbReference>
<gene>
    <name evidence="3" type="ORF">EBM89_17890</name>
</gene>
<dbReference type="Proteomes" id="UP000269289">
    <property type="component" value="Unassembled WGS sequence"/>
</dbReference>
<keyword evidence="1" id="KW-0472">Membrane</keyword>
<keyword evidence="4" id="KW-1185">Reference proteome</keyword>
<dbReference type="AlphaFoldDB" id="A0A3M2J183"/>
<feature type="chain" id="PRO_5018158385" evidence="2">
    <location>
        <begin position="24"/>
        <end position="350"/>
    </location>
</feature>
<proteinExistence type="predicted"/>
<dbReference type="RefSeq" id="WP_122150991.1">
    <property type="nucleotide sequence ID" value="NZ_RFFI01000136.1"/>
</dbReference>
<name>A0A3M2J183_9CELL</name>
<comment type="caution">
    <text evidence="3">The sequence shown here is derived from an EMBL/GenBank/DDBJ whole genome shotgun (WGS) entry which is preliminary data.</text>
</comment>
<feature type="signal peptide" evidence="2">
    <location>
        <begin position="1"/>
        <end position="23"/>
    </location>
</feature>
<keyword evidence="2" id="KW-0732">Signal</keyword>
<protein>
    <submittedName>
        <fullName evidence="3">DUF916 domain-containing protein</fullName>
    </submittedName>
</protein>
<keyword evidence="1" id="KW-1133">Transmembrane helix</keyword>
<dbReference type="OrthoDB" id="4336304at2"/>
<evidence type="ECO:0000256" key="1">
    <source>
        <dbReference type="SAM" id="Phobius"/>
    </source>
</evidence>
<evidence type="ECO:0000313" key="3">
    <source>
        <dbReference type="EMBL" id="RMI04715.1"/>
    </source>
</evidence>
<organism evidence="3 4">
    <name type="scientific">Cellulomonas triticagri</name>
    <dbReference type="NCBI Taxonomy" id="2483352"/>
    <lineage>
        <taxon>Bacteria</taxon>
        <taxon>Bacillati</taxon>
        <taxon>Actinomycetota</taxon>
        <taxon>Actinomycetes</taxon>
        <taxon>Micrococcales</taxon>
        <taxon>Cellulomonadaceae</taxon>
        <taxon>Cellulomonas</taxon>
    </lineage>
</organism>
<evidence type="ECO:0000256" key="2">
    <source>
        <dbReference type="SAM" id="SignalP"/>
    </source>
</evidence>
<keyword evidence="1" id="KW-0812">Transmembrane</keyword>
<reference evidence="3 4" key="1">
    <citation type="submission" date="2018-10" db="EMBL/GenBank/DDBJ databases">
        <title>Isolation, diversity and antifungal activity of actinobacteria from wheat.</title>
        <authorList>
            <person name="Han C."/>
        </authorList>
    </citation>
    <scope>NUCLEOTIDE SEQUENCE [LARGE SCALE GENOMIC DNA]</scope>
    <source>
        <strain evidence="3 4">NEAU-YY56</strain>
    </source>
</reference>
<feature type="transmembrane region" description="Helical" evidence="1">
    <location>
        <begin position="303"/>
        <end position="326"/>
    </location>
</feature>
<evidence type="ECO:0000313" key="4">
    <source>
        <dbReference type="Proteomes" id="UP000269289"/>
    </source>
</evidence>
<accession>A0A3M2J183</accession>
<feature type="non-terminal residue" evidence="3">
    <location>
        <position position="1"/>
    </location>
</feature>
<sequence>RRATAVLLLLAALTAGGASPATATTDPAADPAAAAARTTWALEPGTPEGPDGRVSFRHAVDPGTEVTDHVTLTNFSDHPAAFDVYAGDGLITADGQFDLPPTGTTAEAAGSWIALGDAAGTVAEPGTVQRVEVGPGAQAVLPFVVRVPADVTPGDHPAGIVAALAAEPGSGVALDSRVGARLHLRVTGDIAPALAVHDVTTTFTPSWNPFAPGTLRVDYTVANTGNVRLGAEATASAAGPFGLAGAEATGPALREVLPGGSARGSVEVAAWPLVRLGGDVDVTPAVVGEDEVTAALAAAGATWSAWAVPWLQLGLVALLVGVVLAVRQARGRREAATQRRIDAAVAAARG</sequence>